<comment type="caution">
    <text evidence="1">The sequence shown here is derived from an EMBL/GenBank/DDBJ whole genome shotgun (WGS) entry which is preliminary data.</text>
</comment>
<sequence>MEFLTRKYEEASKKLKNQLPSCGIEILNLKKQIVSLTEKETDHQTTKRNNGCL</sequence>
<dbReference type="EMBL" id="JAQIZT010000016">
    <property type="protein sequence ID" value="KAJ6967920.1"/>
    <property type="molecule type" value="Genomic_DNA"/>
</dbReference>
<name>A0AAD6LJ18_9ROSI</name>
<accession>A0AAD6LJ18</accession>
<proteinExistence type="predicted"/>
<reference evidence="1 2" key="1">
    <citation type="journal article" date="2023" name="Mol. Ecol. Resour.">
        <title>Chromosome-level genome assembly of a triploid poplar Populus alba 'Berolinensis'.</title>
        <authorList>
            <person name="Chen S."/>
            <person name="Yu Y."/>
            <person name="Wang X."/>
            <person name="Wang S."/>
            <person name="Zhang T."/>
            <person name="Zhou Y."/>
            <person name="He R."/>
            <person name="Meng N."/>
            <person name="Wang Y."/>
            <person name="Liu W."/>
            <person name="Liu Z."/>
            <person name="Liu J."/>
            <person name="Guo Q."/>
            <person name="Huang H."/>
            <person name="Sederoff R.R."/>
            <person name="Wang G."/>
            <person name="Qu G."/>
            <person name="Chen S."/>
        </authorList>
    </citation>
    <scope>NUCLEOTIDE SEQUENCE [LARGE SCALE GENOMIC DNA]</scope>
    <source>
        <strain evidence="1">SC-2020</strain>
    </source>
</reference>
<organism evidence="1 2">
    <name type="scientific">Populus alba x Populus x berolinensis</name>
    <dbReference type="NCBI Taxonomy" id="444605"/>
    <lineage>
        <taxon>Eukaryota</taxon>
        <taxon>Viridiplantae</taxon>
        <taxon>Streptophyta</taxon>
        <taxon>Embryophyta</taxon>
        <taxon>Tracheophyta</taxon>
        <taxon>Spermatophyta</taxon>
        <taxon>Magnoliopsida</taxon>
        <taxon>eudicotyledons</taxon>
        <taxon>Gunneridae</taxon>
        <taxon>Pentapetalae</taxon>
        <taxon>rosids</taxon>
        <taxon>fabids</taxon>
        <taxon>Malpighiales</taxon>
        <taxon>Salicaceae</taxon>
        <taxon>Saliceae</taxon>
        <taxon>Populus</taxon>
    </lineage>
</organism>
<evidence type="ECO:0000313" key="1">
    <source>
        <dbReference type="EMBL" id="KAJ6967920.1"/>
    </source>
</evidence>
<gene>
    <name evidence="1" type="ORF">NC653_035988</name>
</gene>
<keyword evidence="2" id="KW-1185">Reference proteome</keyword>
<evidence type="ECO:0000313" key="2">
    <source>
        <dbReference type="Proteomes" id="UP001164929"/>
    </source>
</evidence>
<protein>
    <submittedName>
        <fullName evidence="1">Uncharacterized protein</fullName>
    </submittedName>
</protein>
<dbReference type="Proteomes" id="UP001164929">
    <property type="component" value="Chromosome 16"/>
</dbReference>
<dbReference type="AlphaFoldDB" id="A0AAD6LJ18"/>